<dbReference type="InterPro" id="IPR044823">
    <property type="entry name" value="ASIL1/2-like"/>
</dbReference>
<dbReference type="PANTHER" id="PTHR31307">
    <property type="entry name" value="TRIHELIX TRANSCRIPTION FACTOR ASIL2"/>
    <property type="match status" value="1"/>
</dbReference>
<organism evidence="3 4">
    <name type="scientific">Salix brachista</name>
    <dbReference type="NCBI Taxonomy" id="2182728"/>
    <lineage>
        <taxon>Eukaryota</taxon>
        <taxon>Viridiplantae</taxon>
        <taxon>Streptophyta</taxon>
        <taxon>Embryophyta</taxon>
        <taxon>Tracheophyta</taxon>
        <taxon>Spermatophyta</taxon>
        <taxon>Magnoliopsida</taxon>
        <taxon>eudicotyledons</taxon>
        <taxon>Gunneridae</taxon>
        <taxon>Pentapetalae</taxon>
        <taxon>rosids</taxon>
        <taxon>fabids</taxon>
        <taxon>Malpighiales</taxon>
        <taxon>Salicaceae</taxon>
        <taxon>Saliceae</taxon>
        <taxon>Salix</taxon>
    </lineage>
</organism>
<evidence type="ECO:0000313" key="3">
    <source>
        <dbReference type="EMBL" id="KAB5569748.1"/>
    </source>
</evidence>
<feature type="compositionally biased region" description="Acidic residues" evidence="1">
    <location>
        <begin position="155"/>
        <end position="174"/>
    </location>
</feature>
<gene>
    <name evidence="3" type="ORF">DKX38_003541</name>
</gene>
<dbReference type="PROSITE" id="PS50090">
    <property type="entry name" value="MYB_LIKE"/>
    <property type="match status" value="1"/>
</dbReference>
<keyword evidence="4" id="KW-1185">Reference proteome</keyword>
<accession>A0A5N5NRW8</accession>
<proteinExistence type="predicted"/>
<dbReference type="Proteomes" id="UP000326939">
    <property type="component" value="Chromosome 2"/>
</dbReference>
<protein>
    <recommendedName>
        <fullName evidence="2">Myb-like domain-containing protein</fullName>
    </recommendedName>
</protein>
<dbReference type="PANTHER" id="PTHR31307:SF3">
    <property type="entry name" value="HOMEODOMAIN-LIKE SUPERFAMILY PROTEIN"/>
    <property type="match status" value="1"/>
</dbReference>
<name>A0A5N5NRW8_9ROSI</name>
<reference evidence="4" key="1">
    <citation type="journal article" date="2019" name="Gigascience">
        <title>De novo genome assembly of the endangered Acer yangbiense, a plant species with extremely small populations endemic to Yunnan Province, China.</title>
        <authorList>
            <person name="Yang J."/>
            <person name="Wariss H.M."/>
            <person name="Tao L."/>
            <person name="Zhang R."/>
            <person name="Yun Q."/>
            <person name="Hollingsworth P."/>
            <person name="Dao Z."/>
            <person name="Luo G."/>
            <person name="Guo H."/>
            <person name="Ma Y."/>
            <person name="Sun W."/>
        </authorList>
    </citation>
    <scope>NUCLEOTIDE SEQUENCE [LARGE SCALE GENOMIC DNA]</scope>
    <source>
        <strain evidence="4">cv. br00</strain>
    </source>
</reference>
<dbReference type="InterPro" id="IPR044822">
    <property type="entry name" value="Myb_DNA-bind_4"/>
</dbReference>
<dbReference type="FunFam" id="1.10.10.60:FF:000152">
    <property type="entry name" value="Trihelix transcription factor ASIL2"/>
    <property type="match status" value="1"/>
</dbReference>
<dbReference type="InterPro" id="IPR001005">
    <property type="entry name" value="SANT/Myb"/>
</dbReference>
<feature type="region of interest" description="Disordered" evidence="1">
    <location>
        <begin position="150"/>
        <end position="176"/>
    </location>
</feature>
<feature type="domain" description="Myb-like" evidence="2">
    <location>
        <begin position="32"/>
        <end position="95"/>
    </location>
</feature>
<evidence type="ECO:0000259" key="2">
    <source>
        <dbReference type="PROSITE" id="PS50090"/>
    </source>
</evidence>
<feature type="compositionally biased region" description="Pro residues" evidence="1">
    <location>
        <begin position="1"/>
        <end position="20"/>
    </location>
</feature>
<dbReference type="SMART" id="SM00595">
    <property type="entry name" value="MADF"/>
    <property type="match status" value="1"/>
</dbReference>
<sequence>MSTPSPSPSPPPPHSPPTNPAPLSSKKTQPLPWTHQETTHLIQSYQEKWYSLKRGQLKASQWEEVAVTVAARCGYDYNHPSKSAVQCRHKMEKLRRRYRDEKRVVALGGTCYWQYFDLMDSLERGPLPISAQPLARVPCQENYHTRNISNGVLGEYDDDDKGGDEDDDDDDEEDYGYRSKLRSRSINYILRKPSIVNRPPIDSLVYDPETYLTSVVSPYFRSVDFEVLATTRMEVTTLASKAERDYHSNSSRDFVFTKFLKALPITMRTTNLI</sequence>
<dbReference type="AlphaFoldDB" id="A0A5N5NRW8"/>
<dbReference type="EMBL" id="VDCV01000002">
    <property type="protein sequence ID" value="KAB5569748.1"/>
    <property type="molecule type" value="Genomic_DNA"/>
</dbReference>
<dbReference type="Pfam" id="PF13837">
    <property type="entry name" value="Myb_DNA-bind_4"/>
    <property type="match status" value="1"/>
</dbReference>
<evidence type="ECO:0000313" key="4">
    <source>
        <dbReference type="Proteomes" id="UP000326939"/>
    </source>
</evidence>
<comment type="caution">
    <text evidence="3">The sequence shown here is derived from an EMBL/GenBank/DDBJ whole genome shotgun (WGS) entry which is preliminary data.</text>
</comment>
<evidence type="ECO:0000256" key="1">
    <source>
        <dbReference type="SAM" id="MobiDB-lite"/>
    </source>
</evidence>
<dbReference type="Gene3D" id="1.10.10.60">
    <property type="entry name" value="Homeodomain-like"/>
    <property type="match status" value="1"/>
</dbReference>
<feature type="region of interest" description="Disordered" evidence="1">
    <location>
        <begin position="1"/>
        <end position="30"/>
    </location>
</feature>